<keyword evidence="2" id="KW-1185">Reference proteome</keyword>
<dbReference type="WBParaSite" id="HPBE_0001728801-mRNA-1">
    <property type="protein sequence ID" value="HPBE_0001728801-mRNA-1"/>
    <property type="gene ID" value="HPBE_0001728801"/>
</dbReference>
<accession>A0A183G6G3</accession>
<protein>
    <submittedName>
        <fullName evidence="3">RSN1_7TM domain-containing protein</fullName>
    </submittedName>
</protein>
<dbReference type="AlphaFoldDB" id="A0A183G6G3"/>
<organism evidence="2 3">
    <name type="scientific">Heligmosomoides polygyrus</name>
    <name type="common">Parasitic roundworm</name>
    <dbReference type="NCBI Taxonomy" id="6339"/>
    <lineage>
        <taxon>Eukaryota</taxon>
        <taxon>Metazoa</taxon>
        <taxon>Ecdysozoa</taxon>
        <taxon>Nematoda</taxon>
        <taxon>Chromadorea</taxon>
        <taxon>Rhabditida</taxon>
        <taxon>Rhabditina</taxon>
        <taxon>Rhabditomorpha</taxon>
        <taxon>Strongyloidea</taxon>
        <taxon>Heligmosomidae</taxon>
        <taxon>Heligmosomoides</taxon>
    </lineage>
</organism>
<keyword evidence="1" id="KW-1133">Transmembrane helix</keyword>
<keyword evidence="1" id="KW-0812">Transmembrane</keyword>
<proteinExistence type="predicted"/>
<reference evidence="3" key="1">
    <citation type="submission" date="2019-09" db="UniProtKB">
        <authorList>
            <consortium name="WormBaseParasite"/>
        </authorList>
    </citation>
    <scope>IDENTIFICATION</scope>
</reference>
<feature type="transmembrane region" description="Helical" evidence="1">
    <location>
        <begin position="12"/>
        <end position="30"/>
    </location>
</feature>
<keyword evidence="1" id="KW-0472">Membrane</keyword>
<evidence type="ECO:0000313" key="3">
    <source>
        <dbReference type="WBParaSite" id="HPBE_0001728801-mRNA-1"/>
    </source>
</evidence>
<evidence type="ECO:0000313" key="2">
    <source>
        <dbReference type="Proteomes" id="UP000050761"/>
    </source>
</evidence>
<dbReference type="Proteomes" id="UP000050761">
    <property type="component" value="Unassembled WGS sequence"/>
</dbReference>
<sequence length="144" mass="16730">LISDHETLASAAVSFVLPLLYPLLFYLCIFRKSSGRSREDIIQLVSDELDGMSKRRISRVLEGASIRGFFEIFRCSSHVLVQLQARAFQQVVPRRRYPKMIRKTGTMRKMEKTVLKVWLYLKTPKETCLENGFLKMLVTAWLIC</sequence>
<evidence type="ECO:0000256" key="1">
    <source>
        <dbReference type="SAM" id="Phobius"/>
    </source>
</evidence>
<name>A0A183G6G3_HELPZ</name>